<evidence type="ECO:0000259" key="11">
    <source>
        <dbReference type="PROSITE" id="PS50885"/>
    </source>
</evidence>
<gene>
    <name evidence="12" type="ORF">CYJ57_00455</name>
</gene>
<evidence type="ECO:0000256" key="1">
    <source>
        <dbReference type="ARBA" id="ARBA00000085"/>
    </source>
</evidence>
<feature type="transmembrane region" description="Helical" evidence="9">
    <location>
        <begin position="12"/>
        <end position="35"/>
    </location>
</feature>
<protein>
    <recommendedName>
        <fullName evidence="3">histidine kinase</fullName>
        <ecNumber evidence="3">2.7.13.3</ecNumber>
    </recommendedName>
</protein>
<dbReference type="InterPro" id="IPR005467">
    <property type="entry name" value="His_kinase_dom"/>
</dbReference>
<dbReference type="AlphaFoldDB" id="A0A2I1K4W0"/>
<dbReference type="OrthoDB" id="9813151at2"/>
<sequence>MKSIQQWIHSKLWIYFSLIFFAIGLLIATIAITILGVLEYHNLLATFNHYPFLRWLLPIIICFIIGVITASLVSLVILKPISQLKQQMQQVIQSDFSIQVDENQPIQEVAELYHAFNLMVKELNGIERFQADFTSTISHEFKTPLSNIQGYAQLLQSPKITPDEMSQYLHKIQHATEQLTTLVNHILELTRLENQSIAFNQSHFRLDEQIRESILSLQPQWEKQNLQLKLDLPTTYVLGNELLLYQVWTNLIQNAIQYNWKGGTLSVQINQYAKHIQVIICDTGVGIAPKDLRHITERFYQSDTSRHTKGNGLGLAITQKIVKLHQGSIHFTSQLHQGTQVIVTLPTDDISSS</sequence>
<keyword evidence="8 9" id="KW-0472">Membrane</keyword>
<comment type="caution">
    <text evidence="12">The sequence shown here is derived from an EMBL/GenBank/DDBJ whole genome shotgun (WGS) entry which is preliminary data.</text>
</comment>
<dbReference type="PROSITE" id="PS50885">
    <property type="entry name" value="HAMP"/>
    <property type="match status" value="1"/>
</dbReference>
<keyword evidence="9" id="KW-0812">Transmembrane</keyword>
<proteinExistence type="predicted"/>
<feature type="domain" description="HAMP" evidence="11">
    <location>
        <begin position="75"/>
        <end position="128"/>
    </location>
</feature>
<dbReference type="InterPro" id="IPR003660">
    <property type="entry name" value="HAMP_dom"/>
</dbReference>
<dbReference type="Gene3D" id="3.30.565.10">
    <property type="entry name" value="Histidine kinase-like ATPase, C-terminal domain"/>
    <property type="match status" value="1"/>
</dbReference>
<keyword evidence="5" id="KW-0808">Transferase</keyword>
<dbReference type="RefSeq" id="WP_101953651.1">
    <property type="nucleotide sequence ID" value="NZ_PKHE01000001.1"/>
</dbReference>
<evidence type="ECO:0000256" key="7">
    <source>
        <dbReference type="ARBA" id="ARBA00023012"/>
    </source>
</evidence>
<dbReference type="SMART" id="SM00304">
    <property type="entry name" value="HAMP"/>
    <property type="match status" value="1"/>
</dbReference>
<dbReference type="SMART" id="SM00388">
    <property type="entry name" value="HisKA"/>
    <property type="match status" value="1"/>
</dbReference>
<keyword evidence="4" id="KW-0597">Phosphoprotein</keyword>
<dbReference type="GO" id="GO:0016020">
    <property type="term" value="C:membrane"/>
    <property type="evidence" value="ECO:0007669"/>
    <property type="project" value="UniProtKB-SubCell"/>
</dbReference>
<dbReference type="Pfam" id="PF00512">
    <property type="entry name" value="HisKA"/>
    <property type="match status" value="1"/>
</dbReference>
<dbReference type="EC" id="2.7.13.3" evidence="3"/>
<dbReference type="SUPFAM" id="SSF55874">
    <property type="entry name" value="ATPase domain of HSP90 chaperone/DNA topoisomerase II/histidine kinase"/>
    <property type="match status" value="1"/>
</dbReference>
<dbReference type="InterPro" id="IPR004358">
    <property type="entry name" value="Sig_transdc_His_kin-like_C"/>
</dbReference>
<evidence type="ECO:0000256" key="9">
    <source>
        <dbReference type="SAM" id="Phobius"/>
    </source>
</evidence>
<dbReference type="EMBL" id="PKHE01000001">
    <property type="protein sequence ID" value="PKY90678.1"/>
    <property type="molecule type" value="Genomic_DNA"/>
</dbReference>
<name>A0A2I1K4W0_9LACT</name>
<keyword evidence="6 12" id="KW-0418">Kinase</keyword>
<dbReference type="CDD" id="cd00075">
    <property type="entry name" value="HATPase"/>
    <property type="match status" value="1"/>
</dbReference>
<dbReference type="Pfam" id="PF00672">
    <property type="entry name" value="HAMP"/>
    <property type="match status" value="1"/>
</dbReference>
<feature type="transmembrane region" description="Helical" evidence="9">
    <location>
        <begin position="55"/>
        <end position="78"/>
    </location>
</feature>
<dbReference type="InterPro" id="IPR003661">
    <property type="entry name" value="HisK_dim/P_dom"/>
</dbReference>
<dbReference type="SUPFAM" id="SSF47384">
    <property type="entry name" value="Homodimeric domain of signal transducing histidine kinase"/>
    <property type="match status" value="1"/>
</dbReference>
<evidence type="ECO:0000259" key="10">
    <source>
        <dbReference type="PROSITE" id="PS50109"/>
    </source>
</evidence>
<keyword evidence="9" id="KW-1133">Transmembrane helix</keyword>
<comment type="catalytic activity">
    <reaction evidence="1">
        <text>ATP + protein L-histidine = ADP + protein N-phospho-L-histidine.</text>
        <dbReference type="EC" id="2.7.13.3"/>
    </reaction>
</comment>
<evidence type="ECO:0000256" key="3">
    <source>
        <dbReference type="ARBA" id="ARBA00012438"/>
    </source>
</evidence>
<feature type="domain" description="Histidine kinase" evidence="10">
    <location>
        <begin position="136"/>
        <end position="349"/>
    </location>
</feature>
<dbReference type="CDD" id="cd06225">
    <property type="entry name" value="HAMP"/>
    <property type="match status" value="1"/>
</dbReference>
<evidence type="ECO:0000256" key="4">
    <source>
        <dbReference type="ARBA" id="ARBA00022553"/>
    </source>
</evidence>
<comment type="subcellular location">
    <subcellularLocation>
        <location evidence="2">Membrane</location>
    </subcellularLocation>
</comment>
<dbReference type="PRINTS" id="PR00344">
    <property type="entry name" value="BCTRLSENSOR"/>
</dbReference>
<dbReference type="InterPro" id="IPR036890">
    <property type="entry name" value="HATPase_C_sf"/>
</dbReference>
<dbReference type="Pfam" id="PF02518">
    <property type="entry name" value="HATPase_c"/>
    <property type="match status" value="1"/>
</dbReference>
<dbReference type="SMART" id="SM00387">
    <property type="entry name" value="HATPase_c"/>
    <property type="match status" value="1"/>
</dbReference>
<evidence type="ECO:0000256" key="6">
    <source>
        <dbReference type="ARBA" id="ARBA00022777"/>
    </source>
</evidence>
<dbReference type="FunFam" id="3.30.565.10:FF:000006">
    <property type="entry name" value="Sensor histidine kinase WalK"/>
    <property type="match status" value="1"/>
</dbReference>
<evidence type="ECO:0000313" key="13">
    <source>
        <dbReference type="Proteomes" id="UP000234384"/>
    </source>
</evidence>
<dbReference type="Proteomes" id="UP000234384">
    <property type="component" value="Unassembled WGS sequence"/>
</dbReference>
<dbReference type="InterPro" id="IPR036097">
    <property type="entry name" value="HisK_dim/P_sf"/>
</dbReference>
<dbReference type="PROSITE" id="PS50109">
    <property type="entry name" value="HIS_KIN"/>
    <property type="match status" value="1"/>
</dbReference>
<evidence type="ECO:0000313" key="12">
    <source>
        <dbReference type="EMBL" id="PKY90678.1"/>
    </source>
</evidence>
<reference evidence="12 13" key="1">
    <citation type="submission" date="2017-12" db="EMBL/GenBank/DDBJ databases">
        <title>Phylogenetic diversity of female urinary microbiome.</title>
        <authorList>
            <person name="Thomas-White K."/>
            <person name="Wolfe A.J."/>
        </authorList>
    </citation>
    <scope>NUCLEOTIDE SEQUENCE [LARGE SCALE GENOMIC DNA]</scope>
    <source>
        <strain evidence="12 13">UMB0898</strain>
    </source>
</reference>
<keyword evidence="7" id="KW-0902">Two-component regulatory system</keyword>
<evidence type="ECO:0000256" key="8">
    <source>
        <dbReference type="ARBA" id="ARBA00023136"/>
    </source>
</evidence>
<dbReference type="Gene3D" id="6.10.340.10">
    <property type="match status" value="1"/>
</dbReference>
<dbReference type="FunFam" id="1.10.287.130:FF:000001">
    <property type="entry name" value="Two-component sensor histidine kinase"/>
    <property type="match status" value="1"/>
</dbReference>
<dbReference type="Gene3D" id="1.10.287.130">
    <property type="match status" value="1"/>
</dbReference>
<dbReference type="GO" id="GO:0000155">
    <property type="term" value="F:phosphorelay sensor kinase activity"/>
    <property type="evidence" value="ECO:0007669"/>
    <property type="project" value="InterPro"/>
</dbReference>
<dbReference type="PANTHER" id="PTHR43711:SF1">
    <property type="entry name" value="HISTIDINE KINASE 1"/>
    <property type="match status" value="1"/>
</dbReference>
<evidence type="ECO:0000256" key="5">
    <source>
        <dbReference type="ARBA" id="ARBA00022679"/>
    </source>
</evidence>
<dbReference type="CDD" id="cd00082">
    <property type="entry name" value="HisKA"/>
    <property type="match status" value="1"/>
</dbReference>
<organism evidence="12 13">
    <name type="scientific">Falseniella ignava</name>
    <dbReference type="NCBI Taxonomy" id="137730"/>
    <lineage>
        <taxon>Bacteria</taxon>
        <taxon>Bacillati</taxon>
        <taxon>Bacillota</taxon>
        <taxon>Bacilli</taxon>
        <taxon>Lactobacillales</taxon>
        <taxon>Aerococcaceae</taxon>
        <taxon>Falseniella</taxon>
    </lineage>
</organism>
<evidence type="ECO:0000256" key="2">
    <source>
        <dbReference type="ARBA" id="ARBA00004370"/>
    </source>
</evidence>
<dbReference type="SUPFAM" id="SSF158472">
    <property type="entry name" value="HAMP domain-like"/>
    <property type="match status" value="1"/>
</dbReference>
<dbReference type="InterPro" id="IPR050736">
    <property type="entry name" value="Sensor_HK_Regulatory"/>
</dbReference>
<dbReference type="InterPro" id="IPR003594">
    <property type="entry name" value="HATPase_dom"/>
</dbReference>
<accession>A0A2I1K4W0</accession>
<dbReference type="PANTHER" id="PTHR43711">
    <property type="entry name" value="TWO-COMPONENT HISTIDINE KINASE"/>
    <property type="match status" value="1"/>
</dbReference>